<feature type="compositionally biased region" description="Basic and acidic residues" evidence="1">
    <location>
        <begin position="142"/>
        <end position="151"/>
    </location>
</feature>
<accession>A0AAD6X5T2</accession>
<dbReference type="AlphaFoldDB" id="A0AAD6X5T2"/>
<dbReference type="EMBL" id="JARJCM010000024">
    <property type="protein sequence ID" value="KAJ7040073.1"/>
    <property type="molecule type" value="Genomic_DNA"/>
</dbReference>
<comment type="caution">
    <text evidence="2">The sequence shown here is derived from an EMBL/GenBank/DDBJ whole genome shotgun (WGS) entry which is preliminary data.</text>
</comment>
<protein>
    <submittedName>
        <fullName evidence="2">Uncharacterized protein</fullName>
    </submittedName>
</protein>
<gene>
    <name evidence="2" type="ORF">C8F04DRAFT_1178430</name>
</gene>
<name>A0AAD6X5T2_9AGAR</name>
<feature type="region of interest" description="Disordered" evidence="1">
    <location>
        <begin position="78"/>
        <end position="100"/>
    </location>
</feature>
<evidence type="ECO:0000313" key="3">
    <source>
        <dbReference type="Proteomes" id="UP001218188"/>
    </source>
</evidence>
<keyword evidence="3" id="KW-1185">Reference proteome</keyword>
<evidence type="ECO:0000256" key="1">
    <source>
        <dbReference type="SAM" id="MobiDB-lite"/>
    </source>
</evidence>
<dbReference type="Proteomes" id="UP001218188">
    <property type="component" value="Unassembled WGS sequence"/>
</dbReference>
<sequence length="341" mass="38302">MAIKMRLRENARMPTAQTPVQIPVLAGTRVGMRRETKERHCRRISADSKEFVPWGAEDTVGLVALKWKVEHERLDFENTEKNSQVAHQETSPNRTGKQPILAARTERRLQRFGSKIQGYAGTQIWEASNTCCAIGARRHGHEQARKNEKKSVRGTHWTGPNRTGETPKYAICSAAGGHILQGVPVLYKKEMNLRSREGIAHPDPKIGWAKATIRKQYLLLSQCTRGTLELRWNAVKWGGREVYMKIIMFPGDRAAELRFKRLSEVRGECSWLNGGGRKGEGAAGAPVPHPPVWEFGYWIVGKKFGNISKGVRLAEKGSCCCAGHKKEVVYFCKVQTESTQT</sequence>
<feature type="compositionally biased region" description="Polar residues" evidence="1">
    <location>
        <begin position="81"/>
        <end position="96"/>
    </location>
</feature>
<evidence type="ECO:0000313" key="2">
    <source>
        <dbReference type="EMBL" id="KAJ7040073.1"/>
    </source>
</evidence>
<proteinExistence type="predicted"/>
<reference evidence="2" key="1">
    <citation type="submission" date="2023-03" db="EMBL/GenBank/DDBJ databases">
        <title>Massive genome expansion in bonnet fungi (Mycena s.s.) driven by repeated elements and novel gene families across ecological guilds.</title>
        <authorList>
            <consortium name="Lawrence Berkeley National Laboratory"/>
            <person name="Harder C.B."/>
            <person name="Miyauchi S."/>
            <person name="Viragh M."/>
            <person name="Kuo A."/>
            <person name="Thoen E."/>
            <person name="Andreopoulos B."/>
            <person name="Lu D."/>
            <person name="Skrede I."/>
            <person name="Drula E."/>
            <person name="Henrissat B."/>
            <person name="Morin E."/>
            <person name="Kohler A."/>
            <person name="Barry K."/>
            <person name="LaButti K."/>
            <person name="Morin E."/>
            <person name="Salamov A."/>
            <person name="Lipzen A."/>
            <person name="Mereny Z."/>
            <person name="Hegedus B."/>
            <person name="Baldrian P."/>
            <person name="Stursova M."/>
            <person name="Weitz H."/>
            <person name="Taylor A."/>
            <person name="Grigoriev I.V."/>
            <person name="Nagy L.G."/>
            <person name="Martin F."/>
            <person name="Kauserud H."/>
        </authorList>
    </citation>
    <scope>NUCLEOTIDE SEQUENCE</scope>
    <source>
        <strain evidence="2">CBHHK200</strain>
    </source>
</reference>
<organism evidence="2 3">
    <name type="scientific">Mycena alexandri</name>
    <dbReference type="NCBI Taxonomy" id="1745969"/>
    <lineage>
        <taxon>Eukaryota</taxon>
        <taxon>Fungi</taxon>
        <taxon>Dikarya</taxon>
        <taxon>Basidiomycota</taxon>
        <taxon>Agaricomycotina</taxon>
        <taxon>Agaricomycetes</taxon>
        <taxon>Agaricomycetidae</taxon>
        <taxon>Agaricales</taxon>
        <taxon>Marasmiineae</taxon>
        <taxon>Mycenaceae</taxon>
        <taxon>Mycena</taxon>
    </lineage>
</organism>
<feature type="region of interest" description="Disordered" evidence="1">
    <location>
        <begin position="142"/>
        <end position="164"/>
    </location>
</feature>